<protein>
    <submittedName>
        <fullName evidence="1">Uncharacterized protein</fullName>
    </submittedName>
</protein>
<sequence>MVKIPSALGTLEVRDKFFQGQRLCRFCNEYPETTEHIFWIALRFEESLICLRNSQGEFGAEIGREDFLAFYRGEEESKSMLSSQKYNK</sequence>
<evidence type="ECO:0000313" key="1">
    <source>
        <dbReference type="EMBL" id="QQP34843.1"/>
    </source>
</evidence>
<accession>A0A7T8GN40</accession>
<dbReference type="Proteomes" id="UP000595437">
    <property type="component" value="Chromosome 17"/>
</dbReference>
<proteinExistence type="predicted"/>
<keyword evidence="2" id="KW-1185">Reference proteome</keyword>
<organism evidence="1 2">
    <name type="scientific">Caligus rogercresseyi</name>
    <name type="common">Sea louse</name>
    <dbReference type="NCBI Taxonomy" id="217165"/>
    <lineage>
        <taxon>Eukaryota</taxon>
        <taxon>Metazoa</taxon>
        <taxon>Ecdysozoa</taxon>
        <taxon>Arthropoda</taxon>
        <taxon>Crustacea</taxon>
        <taxon>Multicrustacea</taxon>
        <taxon>Hexanauplia</taxon>
        <taxon>Copepoda</taxon>
        <taxon>Siphonostomatoida</taxon>
        <taxon>Caligidae</taxon>
        <taxon>Caligus</taxon>
    </lineage>
</organism>
<evidence type="ECO:0000313" key="2">
    <source>
        <dbReference type="Proteomes" id="UP000595437"/>
    </source>
</evidence>
<name>A0A7T8GN40_CALRO</name>
<dbReference type="EMBL" id="CP045906">
    <property type="protein sequence ID" value="QQP34843.1"/>
    <property type="molecule type" value="Genomic_DNA"/>
</dbReference>
<gene>
    <name evidence="1" type="ORF">FKW44_022881</name>
</gene>
<reference evidence="2" key="1">
    <citation type="submission" date="2021-01" db="EMBL/GenBank/DDBJ databases">
        <title>Caligus Genome Assembly.</title>
        <authorList>
            <person name="Gallardo-Escarate C."/>
        </authorList>
    </citation>
    <scope>NUCLEOTIDE SEQUENCE [LARGE SCALE GENOMIC DNA]</scope>
</reference>
<dbReference type="AlphaFoldDB" id="A0A7T8GN40"/>